<proteinExistence type="predicted"/>
<sequence>MKGDKMAKRSSFGNMVRRLSNITNSLLNLKSHATVKKLPSDSASGKDFIDQLGKRWIIETCSRQKVLFFNFLLSVCYLELYIWYAGRLKKLDSMNRIIYKILAYGLFNEN</sequence>
<protein>
    <submittedName>
        <fullName evidence="2">SHUGOSHIN 2-like</fullName>
    </submittedName>
</protein>
<dbReference type="OrthoDB" id="770508at2759"/>
<keyword evidence="3" id="KW-1185">Reference proteome</keyword>
<dbReference type="Proteomes" id="UP000594638">
    <property type="component" value="Unassembled WGS sequence"/>
</dbReference>
<organism evidence="2 3">
    <name type="scientific">Olea europaea subsp. europaea</name>
    <dbReference type="NCBI Taxonomy" id="158383"/>
    <lineage>
        <taxon>Eukaryota</taxon>
        <taxon>Viridiplantae</taxon>
        <taxon>Streptophyta</taxon>
        <taxon>Embryophyta</taxon>
        <taxon>Tracheophyta</taxon>
        <taxon>Spermatophyta</taxon>
        <taxon>Magnoliopsida</taxon>
        <taxon>eudicotyledons</taxon>
        <taxon>Gunneridae</taxon>
        <taxon>Pentapetalae</taxon>
        <taxon>asterids</taxon>
        <taxon>lamiids</taxon>
        <taxon>Lamiales</taxon>
        <taxon>Oleaceae</taxon>
        <taxon>Oleeae</taxon>
        <taxon>Olea</taxon>
    </lineage>
</organism>
<dbReference type="AlphaFoldDB" id="A0A8S0QVA6"/>
<evidence type="ECO:0000256" key="1">
    <source>
        <dbReference type="SAM" id="Phobius"/>
    </source>
</evidence>
<keyword evidence="1" id="KW-1133">Transmembrane helix</keyword>
<evidence type="ECO:0000313" key="3">
    <source>
        <dbReference type="Proteomes" id="UP000594638"/>
    </source>
</evidence>
<accession>A0A8S0QVA6</accession>
<keyword evidence="1" id="KW-0812">Transmembrane</keyword>
<keyword evidence="1" id="KW-0472">Membrane</keyword>
<reference evidence="2 3" key="1">
    <citation type="submission" date="2019-12" db="EMBL/GenBank/DDBJ databases">
        <authorList>
            <person name="Alioto T."/>
            <person name="Alioto T."/>
            <person name="Gomez Garrido J."/>
        </authorList>
    </citation>
    <scope>NUCLEOTIDE SEQUENCE [LARGE SCALE GENOMIC DNA]</scope>
</reference>
<dbReference type="EMBL" id="CACTIH010001951">
    <property type="protein sequence ID" value="CAA2969735.1"/>
    <property type="molecule type" value="Genomic_DNA"/>
</dbReference>
<comment type="caution">
    <text evidence="2">The sequence shown here is derived from an EMBL/GenBank/DDBJ whole genome shotgun (WGS) entry which is preliminary data.</text>
</comment>
<dbReference type="Gramene" id="OE9A094324T1">
    <property type="protein sequence ID" value="OE9A094324C1"/>
    <property type="gene ID" value="OE9A094324"/>
</dbReference>
<feature type="transmembrane region" description="Helical" evidence="1">
    <location>
        <begin position="66"/>
        <end position="84"/>
    </location>
</feature>
<name>A0A8S0QVA6_OLEEU</name>
<gene>
    <name evidence="2" type="ORF">OLEA9_A094324</name>
</gene>
<evidence type="ECO:0000313" key="2">
    <source>
        <dbReference type="EMBL" id="CAA2969735.1"/>
    </source>
</evidence>